<dbReference type="Pfam" id="PF00149">
    <property type="entry name" value="Metallophos"/>
    <property type="match status" value="1"/>
</dbReference>
<feature type="domain" description="Calcineurin-like phosphoesterase" evidence="1">
    <location>
        <begin position="5"/>
        <end position="110"/>
    </location>
</feature>
<dbReference type="GO" id="GO:0016787">
    <property type="term" value="F:hydrolase activity"/>
    <property type="evidence" value="ECO:0007669"/>
    <property type="project" value="InterPro"/>
</dbReference>
<proteinExistence type="predicted"/>
<evidence type="ECO:0000259" key="1">
    <source>
        <dbReference type="Pfam" id="PF00149"/>
    </source>
</evidence>
<keyword evidence="3" id="KW-1185">Reference proteome</keyword>
<gene>
    <name evidence="2" type="ORF">SAMN04488050_11522</name>
</gene>
<dbReference type="Gene3D" id="3.60.21.10">
    <property type="match status" value="2"/>
</dbReference>
<dbReference type="Proteomes" id="UP000199392">
    <property type="component" value="Unassembled WGS sequence"/>
</dbReference>
<dbReference type="InterPro" id="IPR004843">
    <property type="entry name" value="Calcineurin-like_PHP"/>
</dbReference>
<organism evidence="2 3">
    <name type="scientific">Alloyangia pacifica</name>
    <dbReference type="NCBI Taxonomy" id="311180"/>
    <lineage>
        <taxon>Bacteria</taxon>
        <taxon>Pseudomonadati</taxon>
        <taxon>Pseudomonadota</taxon>
        <taxon>Alphaproteobacteria</taxon>
        <taxon>Rhodobacterales</taxon>
        <taxon>Roseobacteraceae</taxon>
        <taxon>Alloyangia</taxon>
    </lineage>
</organism>
<reference evidence="3" key="1">
    <citation type="submission" date="2016-10" db="EMBL/GenBank/DDBJ databases">
        <authorList>
            <person name="Varghese N."/>
            <person name="Submissions S."/>
        </authorList>
    </citation>
    <scope>NUCLEOTIDE SEQUENCE [LARGE SCALE GENOMIC DNA]</scope>
    <source>
        <strain evidence="3">DSM 26894</strain>
    </source>
</reference>
<accession>A0A1I6W4Z7</accession>
<evidence type="ECO:0000313" key="3">
    <source>
        <dbReference type="Proteomes" id="UP000199392"/>
    </source>
</evidence>
<dbReference type="EMBL" id="FOZW01000015">
    <property type="protein sequence ID" value="SFT21050.1"/>
    <property type="molecule type" value="Genomic_DNA"/>
</dbReference>
<sequence>MTEHRFAIIADAHYHPFDCDYGVRGPDGLSLRSWADTRASTRVFNESAAAFEAALDRIEAMGLRDVVLLGDYSDDGQELCVSALLERLAARRNLRFFALPGNHDSFGPGGRDHAKGFLDAAARPVTVSSRSGAGAYHDPRMRCADHETGVMRMAAHGFAPQADVLHWETPFGTDPTPSARRFDCRSRDGGTTLRLFDASYLVEPVPGLWFLMIDANVFEPTGRGDEVIDSTNAGWNALHRVKPHLLRWIAGVSLRAERQGKRLLCFSHYPALDPYRDDECAEERLFGTTATALRRPRCDIGEALCAAGIDVHFSGHLHVRRRSTLHHASRQLVNIAVPSLVAWPAGFCVARTCAEGLTVEDVSLSDLRNDTRILGAYGREDLESSAGVRAAQDYGSFLRAHVDALVLHRYLPREWPAERAAEVTGSLDTALGFAGAAPSGQDLPLLEVVGDWYRLRAAGALGMADLHAERRALYKGLAARLPETAQDQRGAFWALFLRRLSDFVRDAETEAGPFYQPVPALP</sequence>
<dbReference type="STRING" id="311180.SAMN04488050_11522"/>
<dbReference type="SUPFAM" id="SSF56300">
    <property type="entry name" value="Metallo-dependent phosphatases"/>
    <property type="match status" value="1"/>
</dbReference>
<dbReference type="RefSeq" id="WP_218124933.1">
    <property type="nucleotide sequence ID" value="NZ_FNCL01000018.1"/>
</dbReference>
<name>A0A1I6W4Z7_9RHOB</name>
<evidence type="ECO:0000313" key="2">
    <source>
        <dbReference type="EMBL" id="SFT21050.1"/>
    </source>
</evidence>
<dbReference type="InterPro" id="IPR029052">
    <property type="entry name" value="Metallo-depent_PP-like"/>
</dbReference>
<dbReference type="AlphaFoldDB" id="A0A1I6W4Z7"/>
<protein>
    <submittedName>
        <fullName evidence="2">Calcineurin-like phosphoesterase</fullName>
    </submittedName>
</protein>